<dbReference type="RefSeq" id="WP_262432520.1">
    <property type="nucleotide sequence ID" value="NZ_JACRTE010000017.1"/>
</dbReference>
<dbReference type="GO" id="GO:0032259">
    <property type="term" value="P:methylation"/>
    <property type="evidence" value="ECO:0007669"/>
    <property type="project" value="UniProtKB-KW"/>
</dbReference>
<dbReference type="AlphaFoldDB" id="A0A926F9I5"/>
<reference evidence="1" key="1">
    <citation type="submission" date="2020-08" db="EMBL/GenBank/DDBJ databases">
        <title>Genome public.</title>
        <authorList>
            <person name="Liu C."/>
            <person name="Sun Q."/>
        </authorList>
    </citation>
    <scope>NUCLEOTIDE SEQUENCE</scope>
    <source>
        <strain evidence="1">NSJ-50</strain>
    </source>
</reference>
<organism evidence="1 2">
    <name type="scientific">Qingrenia yutianensis</name>
    <dbReference type="NCBI Taxonomy" id="2763676"/>
    <lineage>
        <taxon>Bacteria</taxon>
        <taxon>Bacillati</taxon>
        <taxon>Bacillota</taxon>
        <taxon>Clostridia</taxon>
        <taxon>Eubacteriales</taxon>
        <taxon>Oscillospiraceae</taxon>
        <taxon>Qingrenia</taxon>
    </lineage>
</organism>
<comment type="caution">
    <text evidence="1">The sequence shown here is derived from an EMBL/GenBank/DDBJ whole genome shotgun (WGS) entry which is preliminary data.</text>
</comment>
<protein>
    <submittedName>
        <fullName evidence="1">SAM-dependent methyltransferase</fullName>
    </submittedName>
</protein>
<keyword evidence="1" id="KW-0808">Transferase</keyword>
<dbReference type="InterPro" id="IPR029063">
    <property type="entry name" value="SAM-dependent_MTases_sf"/>
</dbReference>
<dbReference type="GO" id="GO:0160105">
    <property type="term" value="F:tRNA (adenine(22)-N1)-methyltransferase activity"/>
    <property type="evidence" value="ECO:0007669"/>
    <property type="project" value="InterPro"/>
</dbReference>
<evidence type="ECO:0000313" key="2">
    <source>
        <dbReference type="Proteomes" id="UP000647416"/>
    </source>
</evidence>
<keyword evidence="1" id="KW-0489">Methyltransferase</keyword>
<keyword evidence="2" id="KW-1185">Reference proteome</keyword>
<dbReference type="SUPFAM" id="SSF53335">
    <property type="entry name" value="S-adenosyl-L-methionine-dependent methyltransferases"/>
    <property type="match status" value="1"/>
</dbReference>
<dbReference type="Proteomes" id="UP000647416">
    <property type="component" value="Unassembled WGS sequence"/>
</dbReference>
<evidence type="ECO:0000313" key="1">
    <source>
        <dbReference type="EMBL" id="MBC8597206.1"/>
    </source>
</evidence>
<dbReference type="PIRSF" id="PIRSF018637">
    <property type="entry name" value="TrmK"/>
    <property type="match status" value="1"/>
</dbReference>
<dbReference type="PANTHER" id="PTHR38451">
    <property type="entry name" value="TRNA (ADENINE(22)-N(1))-METHYLTRANSFERASE"/>
    <property type="match status" value="1"/>
</dbReference>
<dbReference type="EMBL" id="JACRTE010000017">
    <property type="protein sequence ID" value="MBC8597206.1"/>
    <property type="molecule type" value="Genomic_DNA"/>
</dbReference>
<dbReference type="InterPro" id="IPR006901">
    <property type="entry name" value="TrmK"/>
</dbReference>
<gene>
    <name evidence="1" type="ORF">H8706_10040</name>
</gene>
<dbReference type="Pfam" id="PF04816">
    <property type="entry name" value="TrmK"/>
    <property type="match status" value="1"/>
</dbReference>
<proteinExistence type="predicted"/>
<name>A0A926F9I5_9FIRM</name>
<sequence>MILTERLKKVAEYVKNSRCLADIGTDHGYVPIFCVKNGTAKTAVASDVNTGPLKSAEKNIEKYGLSEKISVRLSNGFENFENGEFDTAVIAGMGGLLINEIVEKGKNKFSGETRLIIQPMIAQSEVRRYLSENGFVIEDESLAREGNKIYNIFLCRKGFEKLSEFDVFVGKRLFEKKGELFKRHMDGKIFTLTKIVEGLKKAGNGADELEKREAELGYYLKARNECDA</sequence>
<dbReference type="PANTHER" id="PTHR38451:SF1">
    <property type="entry name" value="TRNA (ADENINE(22)-N(1))-METHYLTRANSFERASE"/>
    <property type="match status" value="1"/>
</dbReference>
<accession>A0A926F9I5</accession>
<dbReference type="Gene3D" id="3.40.50.150">
    <property type="entry name" value="Vaccinia Virus protein VP39"/>
    <property type="match status" value="1"/>
</dbReference>